<dbReference type="Pfam" id="PF20160">
    <property type="entry name" value="C-JID"/>
    <property type="match status" value="1"/>
</dbReference>
<dbReference type="EMBL" id="CAUOFW020002718">
    <property type="protein sequence ID" value="CAK9155526.1"/>
    <property type="molecule type" value="Genomic_DNA"/>
</dbReference>
<evidence type="ECO:0000259" key="3">
    <source>
        <dbReference type="Pfam" id="PF20160"/>
    </source>
</evidence>
<keyword evidence="1" id="KW-0433">Leucine-rich repeat</keyword>
<dbReference type="InterPro" id="IPR045344">
    <property type="entry name" value="C-JID"/>
</dbReference>
<evidence type="ECO:0000313" key="4">
    <source>
        <dbReference type="EMBL" id="CAK9155526.1"/>
    </source>
</evidence>
<keyword evidence="2" id="KW-0677">Repeat</keyword>
<dbReference type="AlphaFoldDB" id="A0ABC8SEA6"/>
<protein>
    <recommendedName>
        <fullName evidence="3">C-JID domain-containing protein</fullName>
    </recommendedName>
</protein>
<evidence type="ECO:0000256" key="2">
    <source>
        <dbReference type="ARBA" id="ARBA00022737"/>
    </source>
</evidence>
<proteinExistence type="predicted"/>
<accession>A0ABC8SEA6</accession>
<evidence type="ECO:0000256" key="1">
    <source>
        <dbReference type="ARBA" id="ARBA00022614"/>
    </source>
</evidence>
<keyword evidence="5" id="KW-1185">Reference proteome</keyword>
<gene>
    <name evidence="4" type="ORF">ILEXP_LOCUS23935</name>
</gene>
<evidence type="ECO:0000313" key="5">
    <source>
        <dbReference type="Proteomes" id="UP001642360"/>
    </source>
</evidence>
<name>A0ABC8SEA6_9AQUA</name>
<organism evidence="4 5">
    <name type="scientific">Ilex paraguariensis</name>
    <name type="common">yerba mate</name>
    <dbReference type="NCBI Taxonomy" id="185542"/>
    <lineage>
        <taxon>Eukaryota</taxon>
        <taxon>Viridiplantae</taxon>
        <taxon>Streptophyta</taxon>
        <taxon>Embryophyta</taxon>
        <taxon>Tracheophyta</taxon>
        <taxon>Spermatophyta</taxon>
        <taxon>Magnoliopsida</taxon>
        <taxon>eudicotyledons</taxon>
        <taxon>Gunneridae</taxon>
        <taxon>Pentapetalae</taxon>
        <taxon>asterids</taxon>
        <taxon>campanulids</taxon>
        <taxon>Aquifoliales</taxon>
        <taxon>Aquifoliaceae</taxon>
        <taxon>Ilex</taxon>
    </lineage>
</organism>
<comment type="caution">
    <text evidence="4">The sequence shown here is derived from an EMBL/GenBank/DDBJ whole genome shotgun (WGS) entry which is preliminary data.</text>
</comment>
<reference evidence="4 5" key="1">
    <citation type="submission" date="2024-02" db="EMBL/GenBank/DDBJ databases">
        <authorList>
            <person name="Vignale AGUSTIN F."/>
            <person name="Sosa J E."/>
            <person name="Modenutti C."/>
        </authorList>
    </citation>
    <scope>NUCLEOTIDE SEQUENCE [LARGE SCALE GENOMIC DNA]</scope>
</reference>
<feature type="domain" description="C-JID" evidence="3">
    <location>
        <begin position="117"/>
        <end position="240"/>
    </location>
</feature>
<sequence>MLDLSWCPKLEKIQWPAIVVKELNVTECRSLQQITYDSEGRPRRIQHGVCIRLCYVQYAFKTKPVKEVDVRLINNVGFFSLDSMADVEVMIENGIVWSREKRSVEILWDCKVFSTYFPGREVPCWFKYKTNGATITLSVPSNNQIRVLNVCAVYTFSNIVNWLQDPIKVKVHNKSKHFVWSYIPRCYGVPEADRYILWLCHLGFWVPFEEGDEVEVSFEMKVKGQLKECGAHLSYYEEVEEIKQYFNTLLCCWDSNYPL</sequence>
<dbReference type="Proteomes" id="UP001642360">
    <property type="component" value="Unassembled WGS sequence"/>
</dbReference>